<dbReference type="KEGG" id="bmj:BMULJ_04672"/>
<gene>
    <name evidence="2" type="ordered locus">BMULJ_04672</name>
</gene>
<protein>
    <submittedName>
        <fullName evidence="2">Bacteriophage protein</fullName>
    </submittedName>
</protein>
<sequence length="46" mass="4770">MTTDMNTTAPRFTVTLAALRKAGACAARRRPRTAPSSSSCAGSKLS</sequence>
<evidence type="ECO:0000313" key="2">
    <source>
        <dbReference type="EMBL" id="BAG46522.1"/>
    </source>
</evidence>
<dbReference type="Proteomes" id="UP000008815">
    <property type="component" value="Chromosome 2"/>
</dbReference>
<reference evidence="2 3" key="1">
    <citation type="submission" date="2007-04" db="EMBL/GenBank/DDBJ databases">
        <title>Complete genome sequence of Burkholderia multivorans ATCC 17616.</title>
        <authorList>
            <person name="Ohtsubo Y."/>
            <person name="Yamashita A."/>
            <person name="Kurokawa K."/>
            <person name="Takami H."/>
            <person name="Yuhara S."/>
            <person name="Nishiyama E."/>
            <person name="Endo R."/>
            <person name="Miyazaki R."/>
            <person name="Ono A."/>
            <person name="Yano K."/>
            <person name="Ito M."/>
            <person name="Sota M."/>
            <person name="Yuji N."/>
            <person name="Hattori M."/>
            <person name="Tsuda M."/>
        </authorList>
    </citation>
    <scope>NUCLEOTIDE SEQUENCE [LARGE SCALE GENOMIC DNA]</scope>
    <source>
        <strain evidence="3">ATCC 17616 / 249</strain>
    </source>
</reference>
<dbReference type="HOGENOM" id="CLU_3181142_0_0_4"/>
<keyword evidence="3" id="KW-1185">Reference proteome</keyword>
<dbReference type="EMBL" id="AP009386">
    <property type="protein sequence ID" value="BAG46522.1"/>
    <property type="molecule type" value="Genomic_DNA"/>
</dbReference>
<proteinExistence type="predicted"/>
<name>A0A0H3KSE5_BURM1</name>
<organism evidence="2 3">
    <name type="scientific">Burkholderia multivorans (strain ATCC 17616 / 249)</name>
    <dbReference type="NCBI Taxonomy" id="395019"/>
    <lineage>
        <taxon>Bacteria</taxon>
        <taxon>Pseudomonadati</taxon>
        <taxon>Pseudomonadota</taxon>
        <taxon>Betaproteobacteria</taxon>
        <taxon>Burkholderiales</taxon>
        <taxon>Burkholderiaceae</taxon>
        <taxon>Burkholderia</taxon>
        <taxon>Burkholderia cepacia complex</taxon>
    </lineage>
</organism>
<evidence type="ECO:0000256" key="1">
    <source>
        <dbReference type="SAM" id="MobiDB-lite"/>
    </source>
</evidence>
<dbReference type="AlphaFoldDB" id="A0A0H3KSE5"/>
<dbReference type="STRING" id="395019.BMULJ_04672"/>
<accession>A0A0H3KSE5</accession>
<feature type="region of interest" description="Disordered" evidence="1">
    <location>
        <begin position="25"/>
        <end position="46"/>
    </location>
</feature>
<evidence type="ECO:0000313" key="3">
    <source>
        <dbReference type="Proteomes" id="UP000008815"/>
    </source>
</evidence>
<feature type="compositionally biased region" description="Low complexity" evidence="1">
    <location>
        <begin position="33"/>
        <end position="46"/>
    </location>
</feature>